<keyword evidence="4 8" id="KW-0378">Hydrolase</keyword>
<evidence type="ECO:0000313" key="11">
    <source>
        <dbReference type="Proteomes" id="UP001482513"/>
    </source>
</evidence>
<keyword evidence="3" id="KW-0227">DNA damage</keyword>
<dbReference type="PANTHER" id="PTHR13604:SF0">
    <property type="entry name" value="ABASIC SITE PROCESSING PROTEIN HMCES"/>
    <property type="match status" value="1"/>
</dbReference>
<dbReference type="PANTHER" id="PTHR13604">
    <property type="entry name" value="DC12-RELATED"/>
    <property type="match status" value="1"/>
</dbReference>
<dbReference type="Gene3D" id="3.90.1680.10">
    <property type="entry name" value="SOS response associated peptidase-like"/>
    <property type="match status" value="1"/>
</dbReference>
<evidence type="ECO:0000256" key="7">
    <source>
        <dbReference type="ARBA" id="ARBA00023239"/>
    </source>
</evidence>
<sequence length="235" mass="26607">MCGRFSLNKTGDDLADNFLLRSTPPVMPRYNIAPTQPLTTVIATAEEPEPHFDFLQWGLIPSWAKDSAIGSRMINARAETVAEKPSFRAAFKRRRCLILADGFYEWETISGRKTKQPHYIFLKEHAPFAFAGLWEHWSDPTSGSELQTCTILTTAANELMEPIHNRMPVILAPEDYGAWLDPDYYQPQALQEMLRPYDDGAMERYPVSTVVNKPQNDSPDCLEPLDTATDELVKA</sequence>
<dbReference type="EC" id="3.4.-.-" evidence="8"/>
<protein>
    <recommendedName>
        <fullName evidence="8">Abasic site processing protein</fullName>
        <ecNumber evidence="8">3.4.-.-</ecNumber>
    </recommendedName>
</protein>
<proteinExistence type="inferred from homology"/>
<evidence type="ECO:0000256" key="3">
    <source>
        <dbReference type="ARBA" id="ARBA00022763"/>
    </source>
</evidence>
<evidence type="ECO:0000256" key="1">
    <source>
        <dbReference type="ARBA" id="ARBA00008136"/>
    </source>
</evidence>
<dbReference type="InterPro" id="IPR003738">
    <property type="entry name" value="SRAP"/>
</dbReference>
<evidence type="ECO:0000256" key="4">
    <source>
        <dbReference type="ARBA" id="ARBA00022801"/>
    </source>
</evidence>
<gene>
    <name evidence="10" type="ORF">NC992_22225</name>
</gene>
<reference evidence="10 11" key="1">
    <citation type="submission" date="2022-04" db="EMBL/GenBank/DDBJ databases">
        <title>Positive selection, recombination, and allopatry shape intraspecific diversity of widespread and dominant cyanobacteria.</title>
        <authorList>
            <person name="Wei J."/>
            <person name="Shu W."/>
            <person name="Hu C."/>
        </authorList>
    </citation>
    <scope>NUCLEOTIDE SEQUENCE [LARGE SCALE GENOMIC DNA]</scope>
    <source>
        <strain evidence="10 11">DQ-A4</strain>
    </source>
</reference>
<dbReference type="Pfam" id="PF02586">
    <property type="entry name" value="SRAP"/>
    <property type="match status" value="1"/>
</dbReference>
<evidence type="ECO:0000256" key="8">
    <source>
        <dbReference type="RuleBase" id="RU364100"/>
    </source>
</evidence>
<evidence type="ECO:0000313" key="10">
    <source>
        <dbReference type="EMBL" id="MEP0949611.1"/>
    </source>
</evidence>
<organism evidence="10 11">
    <name type="scientific">Leptolyngbya subtilissima DQ-A4</name>
    <dbReference type="NCBI Taxonomy" id="2933933"/>
    <lineage>
        <taxon>Bacteria</taxon>
        <taxon>Bacillati</taxon>
        <taxon>Cyanobacteriota</taxon>
        <taxon>Cyanophyceae</taxon>
        <taxon>Leptolyngbyales</taxon>
        <taxon>Leptolyngbyaceae</taxon>
        <taxon>Leptolyngbya group</taxon>
        <taxon>Leptolyngbya</taxon>
    </lineage>
</organism>
<accession>A0ABV0KA04</accession>
<dbReference type="SUPFAM" id="SSF143081">
    <property type="entry name" value="BB1717-like"/>
    <property type="match status" value="1"/>
</dbReference>
<dbReference type="RefSeq" id="WP_190707114.1">
    <property type="nucleotide sequence ID" value="NZ_JAMPKX010000013.1"/>
</dbReference>
<comment type="caution">
    <text evidence="10">The sequence shown here is derived from an EMBL/GenBank/DDBJ whole genome shotgun (WGS) entry which is preliminary data.</text>
</comment>
<evidence type="ECO:0000256" key="2">
    <source>
        <dbReference type="ARBA" id="ARBA00022670"/>
    </source>
</evidence>
<keyword evidence="11" id="KW-1185">Reference proteome</keyword>
<name>A0ABV0KA04_9CYAN</name>
<dbReference type="InterPro" id="IPR036590">
    <property type="entry name" value="SRAP-like"/>
</dbReference>
<keyword evidence="5" id="KW-0190">Covalent protein-DNA linkage</keyword>
<evidence type="ECO:0000256" key="9">
    <source>
        <dbReference type="SAM" id="MobiDB-lite"/>
    </source>
</evidence>
<evidence type="ECO:0000256" key="6">
    <source>
        <dbReference type="ARBA" id="ARBA00023125"/>
    </source>
</evidence>
<dbReference type="EMBL" id="JAMPKX010000013">
    <property type="protein sequence ID" value="MEP0949611.1"/>
    <property type="molecule type" value="Genomic_DNA"/>
</dbReference>
<feature type="region of interest" description="Disordered" evidence="9">
    <location>
        <begin position="210"/>
        <end position="235"/>
    </location>
</feature>
<dbReference type="Proteomes" id="UP001482513">
    <property type="component" value="Unassembled WGS sequence"/>
</dbReference>
<keyword evidence="6" id="KW-0238">DNA-binding</keyword>
<evidence type="ECO:0000256" key="5">
    <source>
        <dbReference type="ARBA" id="ARBA00023124"/>
    </source>
</evidence>
<keyword evidence="7" id="KW-0456">Lyase</keyword>
<keyword evidence="2 8" id="KW-0645">Protease</keyword>
<comment type="similarity">
    <text evidence="1 8">Belongs to the SOS response-associated peptidase family.</text>
</comment>